<evidence type="ECO:0000313" key="2">
    <source>
        <dbReference type="Proteomes" id="UP000297814"/>
    </source>
</evidence>
<keyword evidence="2" id="KW-1185">Reference proteome</keyword>
<dbReference type="AlphaFoldDB" id="A0A4Z1G9E0"/>
<dbReference type="Proteomes" id="UP000297814">
    <property type="component" value="Unassembled WGS sequence"/>
</dbReference>
<gene>
    <name evidence="1" type="ORF">BHYA_0245g00080</name>
</gene>
<dbReference type="EMBL" id="PQXK01000245">
    <property type="protein sequence ID" value="TGO33455.1"/>
    <property type="molecule type" value="Genomic_DNA"/>
</dbReference>
<name>A0A4Z1G9E0_9HELO</name>
<comment type="caution">
    <text evidence="1">The sequence shown here is derived from an EMBL/GenBank/DDBJ whole genome shotgun (WGS) entry which is preliminary data.</text>
</comment>
<organism evidence="1 2">
    <name type="scientific">Botrytis hyacinthi</name>
    <dbReference type="NCBI Taxonomy" id="278943"/>
    <lineage>
        <taxon>Eukaryota</taxon>
        <taxon>Fungi</taxon>
        <taxon>Dikarya</taxon>
        <taxon>Ascomycota</taxon>
        <taxon>Pezizomycotina</taxon>
        <taxon>Leotiomycetes</taxon>
        <taxon>Helotiales</taxon>
        <taxon>Sclerotiniaceae</taxon>
        <taxon>Botrytis</taxon>
    </lineage>
</organism>
<evidence type="ECO:0000313" key="1">
    <source>
        <dbReference type="EMBL" id="TGO33455.1"/>
    </source>
</evidence>
<sequence>MVLPTERDRELWRKAIQTPEAITDEERRIILGLVDSATQLSNCLRISGMTPDDLERKALAEPAFLTQDECRLIQYGYHDWDPSEYLDNRKLSDDWNPEDKKAQTSARVALKTRNDKAVLLASVRRLAEFADQESEDFKNTMKEVAEGTGKPCSWVKRLMNSESTTTGVGLQSKWGFVILRDCRTECSDEDWEKFLRNFEKHVNWSLFLLNGGDVLNKTRTLIWGGGLVDGYDRESLYRAFKEVLPTENEANRNVLRNTFLLVTSEVLASFTSSASTSWIWAYDVTFDLATTLGTCLNAEYDGRMRVKFTSLFTWFYAARKERIHNMELFWEKAQQQPSKAWDVNTIYGRYHGPFILLKKGVLRPINSYELKN</sequence>
<proteinExistence type="predicted"/>
<accession>A0A4Z1G9E0</accession>
<protein>
    <submittedName>
        <fullName evidence="1">Uncharacterized protein</fullName>
    </submittedName>
</protein>
<reference evidence="1 2" key="1">
    <citation type="submission" date="2017-12" db="EMBL/GenBank/DDBJ databases">
        <title>Comparative genomics of Botrytis spp.</title>
        <authorList>
            <person name="Valero-Jimenez C.A."/>
            <person name="Tapia P."/>
            <person name="Veloso J."/>
            <person name="Silva-Moreno E."/>
            <person name="Staats M."/>
            <person name="Valdes J.H."/>
            <person name="Van Kan J.A.L."/>
        </authorList>
    </citation>
    <scope>NUCLEOTIDE SEQUENCE [LARGE SCALE GENOMIC DNA]</scope>
    <source>
        <strain evidence="1 2">Bh0001</strain>
    </source>
</reference>